<feature type="compositionally biased region" description="Polar residues" evidence="1">
    <location>
        <begin position="59"/>
        <end position="68"/>
    </location>
</feature>
<comment type="caution">
    <text evidence="2">The sequence shown here is derived from an EMBL/GenBank/DDBJ whole genome shotgun (WGS) entry which is preliminary data.</text>
</comment>
<accession>A0AAW2JPQ3</accession>
<feature type="region of interest" description="Disordered" evidence="1">
    <location>
        <begin position="40"/>
        <end position="68"/>
    </location>
</feature>
<sequence length="68" mass="7344">MVASTSLWNDLQEPIQKASSTEMTNELRKHDLKHALRVQDSRPVAADSSTACTMPSPDSGATATNESQ</sequence>
<dbReference type="AlphaFoldDB" id="A0AAW2JPQ3"/>
<reference evidence="2" key="1">
    <citation type="submission" date="2020-06" db="EMBL/GenBank/DDBJ databases">
        <authorList>
            <person name="Li T."/>
            <person name="Hu X."/>
            <person name="Zhang T."/>
            <person name="Song X."/>
            <person name="Zhang H."/>
            <person name="Dai N."/>
            <person name="Sheng W."/>
            <person name="Hou X."/>
            <person name="Wei L."/>
        </authorList>
    </citation>
    <scope>NUCLEOTIDE SEQUENCE</scope>
    <source>
        <strain evidence="2">G02</strain>
        <tissue evidence="2">Leaf</tissue>
    </source>
</reference>
<gene>
    <name evidence="2" type="ORF">Sradi_6651900</name>
</gene>
<organism evidence="2">
    <name type="scientific">Sesamum radiatum</name>
    <name type="common">Black benniseed</name>
    <dbReference type="NCBI Taxonomy" id="300843"/>
    <lineage>
        <taxon>Eukaryota</taxon>
        <taxon>Viridiplantae</taxon>
        <taxon>Streptophyta</taxon>
        <taxon>Embryophyta</taxon>
        <taxon>Tracheophyta</taxon>
        <taxon>Spermatophyta</taxon>
        <taxon>Magnoliopsida</taxon>
        <taxon>eudicotyledons</taxon>
        <taxon>Gunneridae</taxon>
        <taxon>Pentapetalae</taxon>
        <taxon>asterids</taxon>
        <taxon>lamiids</taxon>
        <taxon>Lamiales</taxon>
        <taxon>Pedaliaceae</taxon>
        <taxon>Sesamum</taxon>
    </lineage>
</organism>
<evidence type="ECO:0000256" key="1">
    <source>
        <dbReference type="SAM" id="MobiDB-lite"/>
    </source>
</evidence>
<evidence type="ECO:0000313" key="2">
    <source>
        <dbReference type="EMBL" id="KAL0295998.1"/>
    </source>
</evidence>
<name>A0AAW2JPQ3_SESRA</name>
<protein>
    <submittedName>
        <fullName evidence="2">Uncharacterized protein</fullName>
    </submittedName>
</protein>
<feature type="region of interest" description="Disordered" evidence="1">
    <location>
        <begin position="1"/>
        <end position="28"/>
    </location>
</feature>
<proteinExistence type="predicted"/>
<reference evidence="2" key="2">
    <citation type="journal article" date="2024" name="Plant">
        <title>Genomic evolution and insights into agronomic trait innovations of Sesamum species.</title>
        <authorList>
            <person name="Miao H."/>
            <person name="Wang L."/>
            <person name="Qu L."/>
            <person name="Liu H."/>
            <person name="Sun Y."/>
            <person name="Le M."/>
            <person name="Wang Q."/>
            <person name="Wei S."/>
            <person name="Zheng Y."/>
            <person name="Lin W."/>
            <person name="Duan Y."/>
            <person name="Cao H."/>
            <person name="Xiong S."/>
            <person name="Wang X."/>
            <person name="Wei L."/>
            <person name="Li C."/>
            <person name="Ma Q."/>
            <person name="Ju M."/>
            <person name="Zhao R."/>
            <person name="Li G."/>
            <person name="Mu C."/>
            <person name="Tian Q."/>
            <person name="Mei H."/>
            <person name="Zhang T."/>
            <person name="Gao T."/>
            <person name="Zhang H."/>
        </authorList>
    </citation>
    <scope>NUCLEOTIDE SEQUENCE</scope>
    <source>
        <strain evidence="2">G02</strain>
    </source>
</reference>
<dbReference type="EMBL" id="JACGWJ010000032">
    <property type="protein sequence ID" value="KAL0295998.1"/>
    <property type="molecule type" value="Genomic_DNA"/>
</dbReference>